<reference evidence="3 4" key="2">
    <citation type="submission" date="2019-09" db="EMBL/GenBank/DDBJ databases">
        <authorList>
            <person name="Jin C."/>
        </authorList>
    </citation>
    <scope>NUCLEOTIDE SEQUENCE [LARGE SCALE GENOMIC DNA]</scope>
    <source>
        <strain evidence="3 4">AN110305</strain>
    </source>
</reference>
<sequence length="302" mass="31306">MPERAPLFGIGGSTAVAEVTDTLRLAEQADCDGLDLFTVSDHPYFGDRLDSYAMIGVVLGRTARIAGLVSVTNLPSRPAPMLARTVTSLAALSGGRIVLGMGAGGLWDDIARLGAARLGPAAAVRALEEGITLVRALSGGGAPVTFDGEFYRVTELTPAPVPAVPVWTGSGGPKSLAVTGRVADGWMPGHAADWLSGRYRDSRPVIDEAAAAVGRDPGDIVTVYNLPGRITAEPLAATRDEEGRWLGGSARQWVDELTGAVLEHNAAGFVYFPVGDTPTAVAAGRWANEIAPAVREAVAART</sequence>
<dbReference type="AlphaFoldDB" id="A0A5B2WSK6"/>
<dbReference type="RefSeq" id="WP_149853504.1">
    <property type="nucleotide sequence ID" value="NZ_VUOB01000064.1"/>
</dbReference>
<dbReference type="GO" id="GO:0016705">
    <property type="term" value="F:oxidoreductase activity, acting on paired donors, with incorporation or reduction of molecular oxygen"/>
    <property type="evidence" value="ECO:0007669"/>
    <property type="project" value="InterPro"/>
</dbReference>
<evidence type="ECO:0000313" key="4">
    <source>
        <dbReference type="Proteomes" id="UP000323454"/>
    </source>
</evidence>
<dbReference type="SUPFAM" id="SSF51679">
    <property type="entry name" value="Bacterial luciferase-like"/>
    <property type="match status" value="1"/>
</dbReference>
<reference evidence="3 4" key="1">
    <citation type="submission" date="2019-09" db="EMBL/GenBank/DDBJ databases">
        <title>Goodfellowia gen. nov., a new genus of the Pseudonocardineae related to Actinoalloteichus, containing Goodfellowia coeruleoviolacea gen. nov., comb. nov. gen. nov., comb. nov.</title>
        <authorList>
            <person name="Labeda D."/>
        </authorList>
    </citation>
    <scope>NUCLEOTIDE SEQUENCE [LARGE SCALE GENOMIC DNA]</scope>
    <source>
        <strain evidence="3 4">AN110305</strain>
    </source>
</reference>
<dbReference type="Proteomes" id="UP000323454">
    <property type="component" value="Unassembled WGS sequence"/>
</dbReference>
<name>A0A5B2WSK6_9PSEU</name>
<proteinExistence type="predicted"/>
<gene>
    <name evidence="3" type="ORF">F0L68_31475</name>
</gene>
<evidence type="ECO:0000259" key="2">
    <source>
        <dbReference type="Pfam" id="PF00296"/>
    </source>
</evidence>
<organism evidence="3 4">
    <name type="scientific">Solihabitans fulvus</name>
    <dbReference type="NCBI Taxonomy" id="1892852"/>
    <lineage>
        <taxon>Bacteria</taxon>
        <taxon>Bacillati</taxon>
        <taxon>Actinomycetota</taxon>
        <taxon>Actinomycetes</taxon>
        <taxon>Pseudonocardiales</taxon>
        <taxon>Pseudonocardiaceae</taxon>
        <taxon>Solihabitans</taxon>
    </lineage>
</organism>
<keyword evidence="4" id="KW-1185">Reference proteome</keyword>
<accession>A0A5B2WSK6</accession>
<evidence type="ECO:0000313" key="3">
    <source>
        <dbReference type="EMBL" id="KAA2253810.1"/>
    </source>
</evidence>
<dbReference type="PANTHER" id="PTHR43244">
    <property type="match status" value="1"/>
</dbReference>
<dbReference type="OrthoDB" id="9775082at2"/>
<dbReference type="InterPro" id="IPR011251">
    <property type="entry name" value="Luciferase-like_dom"/>
</dbReference>
<comment type="caution">
    <text evidence="3">The sequence shown here is derived from an EMBL/GenBank/DDBJ whole genome shotgun (WGS) entry which is preliminary data.</text>
</comment>
<dbReference type="Gene3D" id="3.20.20.30">
    <property type="entry name" value="Luciferase-like domain"/>
    <property type="match status" value="1"/>
</dbReference>
<dbReference type="EMBL" id="VUOB01000064">
    <property type="protein sequence ID" value="KAA2253810.1"/>
    <property type="molecule type" value="Genomic_DNA"/>
</dbReference>
<dbReference type="InterPro" id="IPR036661">
    <property type="entry name" value="Luciferase-like_sf"/>
</dbReference>
<keyword evidence="1" id="KW-0560">Oxidoreductase</keyword>
<dbReference type="PANTHER" id="PTHR43244:SF1">
    <property type="entry name" value="5,10-METHYLENETETRAHYDROMETHANOPTERIN REDUCTASE"/>
    <property type="match status" value="1"/>
</dbReference>
<feature type="domain" description="Luciferase-like" evidence="2">
    <location>
        <begin position="14"/>
        <end position="234"/>
    </location>
</feature>
<protein>
    <submittedName>
        <fullName evidence="3">LLM class flavin-dependent oxidoreductase</fullName>
    </submittedName>
</protein>
<dbReference type="InterPro" id="IPR050564">
    <property type="entry name" value="F420-G6PD/mer"/>
</dbReference>
<dbReference type="Pfam" id="PF00296">
    <property type="entry name" value="Bac_luciferase"/>
    <property type="match status" value="1"/>
</dbReference>
<dbReference type="CDD" id="cd01097">
    <property type="entry name" value="Tetrahydromethanopterin_reductase"/>
    <property type="match status" value="1"/>
</dbReference>
<evidence type="ECO:0000256" key="1">
    <source>
        <dbReference type="ARBA" id="ARBA00023002"/>
    </source>
</evidence>